<keyword evidence="5" id="KW-0418">Kinase</keyword>
<dbReference type="InterPro" id="IPR027417">
    <property type="entry name" value="P-loop_NTPase"/>
</dbReference>
<keyword evidence="6" id="KW-0067">ATP-binding</keyword>
<keyword evidence="3" id="KW-0808">Transferase</keyword>
<dbReference type="GO" id="GO:0004385">
    <property type="term" value="F:GMP kinase activity"/>
    <property type="evidence" value="ECO:0007669"/>
    <property type="project" value="UniProtKB-EC"/>
</dbReference>
<keyword evidence="10" id="KW-1185">Reference proteome</keyword>
<dbReference type="Pfam" id="PF00625">
    <property type="entry name" value="Guanylate_kin"/>
    <property type="match status" value="1"/>
</dbReference>
<evidence type="ECO:0000313" key="10">
    <source>
        <dbReference type="Proteomes" id="UP000023152"/>
    </source>
</evidence>
<evidence type="ECO:0000256" key="4">
    <source>
        <dbReference type="ARBA" id="ARBA00022741"/>
    </source>
</evidence>
<evidence type="ECO:0000256" key="1">
    <source>
        <dbReference type="ARBA" id="ARBA00005790"/>
    </source>
</evidence>
<protein>
    <recommendedName>
        <fullName evidence="2">guanylate kinase</fullName>
        <ecNumber evidence="2">2.7.4.8</ecNumber>
    </recommendedName>
</protein>
<dbReference type="InterPro" id="IPR008145">
    <property type="entry name" value="GK/Ca_channel_bsu"/>
</dbReference>
<dbReference type="CDD" id="cd00071">
    <property type="entry name" value="GMPK"/>
    <property type="match status" value="1"/>
</dbReference>
<dbReference type="GO" id="GO:0005524">
    <property type="term" value="F:ATP binding"/>
    <property type="evidence" value="ECO:0007669"/>
    <property type="project" value="UniProtKB-KW"/>
</dbReference>
<dbReference type="PROSITE" id="PS00856">
    <property type="entry name" value="GUANYLATE_KINASE_1"/>
    <property type="match status" value="1"/>
</dbReference>
<dbReference type="PANTHER" id="PTHR23117">
    <property type="entry name" value="GUANYLATE KINASE-RELATED"/>
    <property type="match status" value="1"/>
</dbReference>
<dbReference type="Gene3D" id="3.30.63.10">
    <property type="entry name" value="Guanylate Kinase phosphate binding domain"/>
    <property type="match status" value="1"/>
</dbReference>
<dbReference type="PANTHER" id="PTHR23117:SF13">
    <property type="entry name" value="GUANYLATE KINASE"/>
    <property type="match status" value="1"/>
</dbReference>
<evidence type="ECO:0000256" key="2">
    <source>
        <dbReference type="ARBA" id="ARBA00012961"/>
    </source>
</evidence>
<dbReference type="Proteomes" id="UP000023152">
    <property type="component" value="Unassembled WGS sequence"/>
</dbReference>
<dbReference type="OMA" id="EWAVVHG"/>
<comment type="similarity">
    <text evidence="1">Belongs to the guanylate kinase family.</text>
</comment>
<dbReference type="InterPro" id="IPR008144">
    <property type="entry name" value="Guanylate_kin-like_dom"/>
</dbReference>
<dbReference type="NCBIfam" id="TIGR03263">
    <property type="entry name" value="guanyl_kin"/>
    <property type="match status" value="1"/>
</dbReference>
<proteinExistence type="inferred from homology"/>
<feature type="coiled-coil region" evidence="7">
    <location>
        <begin position="144"/>
        <end position="171"/>
    </location>
</feature>
<reference evidence="9 10" key="1">
    <citation type="journal article" date="2013" name="Curr. Biol.">
        <title>The Genome of the Foraminiferan Reticulomyxa filosa.</title>
        <authorList>
            <person name="Glockner G."/>
            <person name="Hulsmann N."/>
            <person name="Schleicher M."/>
            <person name="Noegel A.A."/>
            <person name="Eichinger L."/>
            <person name="Gallinger C."/>
            <person name="Pawlowski J."/>
            <person name="Sierra R."/>
            <person name="Euteneuer U."/>
            <person name="Pillet L."/>
            <person name="Moustafa A."/>
            <person name="Platzer M."/>
            <person name="Groth M."/>
            <person name="Szafranski K."/>
            <person name="Schliwa M."/>
        </authorList>
    </citation>
    <scope>NUCLEOTIDE SEQUENCE [LARGE SCALE GENOMIC DNA]</scope>
</reference>
<dbReference type="InterPro" id="IPR017665">
    <property type="entry name" value="Guanylate_kinase"/>
</dbReference>
<organism evidence="9 10">
    <name type="scientific">Reticulomyxa filosa</name>
    <dbReference type="NCBI Taxonomy" id="46433"/>
    <lineage>
        <taxon>Eukaryota</taxon>
        <taxon>Sar</taxon>
        <taxon>Rhizaria</taxon>
        <taxon>Retaria</taxon>
        <taxon>Foraminifera</taxon>
        <taxon>Monothalamids</taxon>
        <taxon>Reticulomyxidae</taxon>
        <taxon>Reticulomyxa</taxon>
    </lineage>
</organism>
<dbReference type="EMBL" id="ASPP01007788">
    <property type="protein sequence ID" value="ETO26558.1"/>
    <property type="molecule type" value="Genomic_DNA"/>
</dbReference>
<keyword evidence="4" id="KW-0547">Nucleotide-binding</keyword>
<evidence type="ECO:0000256" key="7">
    <source>
        <dbReference type="SAM" id="Coils"/>
    </source>
</evidence>
<dbReference type="GO" id="GO:0005829">
    <property type="term" value="C:cytosol"/>
    <property type="evidence" value="ECO:0007669"/>
    <property type="project" value="TreeGrafter"/>
</dbReference>
<dbReference type="InterPro" id="IPR020590">
    <property type="entry name" value="Guanylate_kinase_CS"/>
</dbReference>
<dbReference type="PROSITE" id="PS50052">
    <property type="entry name" value="GUANYLATE_KINASE_2"/>
    <property type="match status" value="1"/>
</dbReference>
<dbReference type="SUPFAM" id="SSF52540">
    <property type="entry name" value="P-loop containing nucleoside triphosphate hydrolases"/>
    <property type="match status" value="1"/>
</dbReference>
<dbReference type="SMART" id="SM00072">
    <property type="entry name" value="GuKc"/>
    <property type="match status" value="1"/>
</dbReference>
<dbReference type="AlphaFoldDB" id="X6NKW3"/>
<dbReference type="EC" id="2.7.4.8" evidence="2"/>
<evidence type="ECO:0000256" key="6">
    <source>
        <dbReference type="ARBA" id="ARBA00022840"/>
    </source>
</evidence>
<dbReference type="OrthoDB" id="6334211at2759"/>
<comment type="caution">
    <text evidence="9">The sequence shown here is derived from an EMBL/GenBank/DDBJ whole genome shotgun (WGS) entry which is preliminary data.</text>
</comment>
<sequence>MPTVVCGPSGVGKGTLLTYLKQYYTNAFAVSVSHTTRQPRPGEVNGETYHFVSREQFEQGISRGEFVEYADVHGNWYGTSKQALRDVADRKKIALLEIDVQGAQNIKKLSGVKAFYLFITMTGYFDNNKLLPDCGIELLSPRLAGRGTETIEQVEKRMKTAEKELDFFANNRGFFDKVITNDDLKKSQQDITRIFAEWYPWIQTQHK</sequence>
<gene>
    <name evidence="9" type="ORF">RFI_10581</name>
</gene>
<name>X6NKW3_RETFI</name>
<evidence type="ECO:0000259" key="8">
    <source>
        <dbReference type="PROSITE" id="PS50052"/>
    </source>
</evidence>
<evidence type="ECO:0000313" key="9">
    <source>
        <dbReference type="EMBL" id="ETO26558.1"/>
    </source>
</evidence>
<dbReference type="FunFam" id="3.30.63.10:FF:000002">
    <property type="entry name" value="Guanylate kinase 1"/>
    <property type="match status" value="1"/>
</dbReference>
<evidence type="ECO:0000256" key="3">
    <source>
        <dbReference type="ARBA" id="ARBA00022679"/>
    </source>
</evidence>
<feature type="domain" description="Guanylate kinase-like" evidence="8">
    <location>
        <begin position="1"/>
        <end position="196"/>
    </location>
</feature>
<accession>X6NKW3</accession>
<keyword evidence="7" id="KW-0175">Coiled coil</keyword>
<dbReference type="Gene3D" id="3.40.50.300">
    <property type="entry name" value="P-loop containing nucleotide triphosphate hydrolases"/>
    <property type="match status" value="1"/>
</dbReference>
<evidence type="ECO:0000256" key="5">
    <source>
        <dbReference type="ARBA" id="ARBA00022777"/>
    </source>
</evidence>